<evidence type="ECO:0000313" key="3">
    <source>
        <dbReference type="Proteomes" id="UP000318186"/>
    </source>
</evidence>
<gene>
    <name evidence="1" type="ORF">FHX80_1339</name>
    <name evidence="2" type="ORF">OIE64_02335</name>
</gene>
<evidence type="ECO:0008006" key="5">
    <source>
        <dbReference type="Google" id="ProtNLM"/>
    </source>
</evidence>
<evidence type="ECO:0000313" key="1">
    <source>
        <dbReference type="EMBL" id="TWF90624.1"/>
    </source>
</evidence>
<dbReference type="Proteomes" id="UP001330827">
    <property type="component" value="Chromosome"/>
</dbReference>
<reference evidence="1 3" key="1">
    <citation type="submission" date="2019-06" db="EMBL/GenBank/DDBJ databases">
        <title>Sequencing the genomes of 1000 actinobacteria strains.</title>
        <authorList>
            <person name="Klenk H.-P."/>
        </authorList>
    </citation>
    <scope>NUCLEOTIDE SEQUENCE [LARGE SCALE GENOMIC DNA]</scope>
    <source>
        <strain evidence="1 3">DSM 42059</strain>
    </source>
</reference>
<dbReference type="Proteomes" id="UP000318186">
    <property type="component" value="Unassembled WGS sequence"/>
</dbReference>
<dbReference type="AlphaFoldDB" id="A0A561TU71"/>
<protein>
    <recommendedName>
        <fullName evidence="5">GAF domain-containing protein</fullName>
    </recommendedName>
</protein>
<evidence type="ECO:0000313" key="2">
    <source>
        <dbReference type="EMBL" id="WSC11811.1"/>
    </source>
</evidence>
<sequence>MGRADVGSLLSVALTTAVGEPPARGAVTLLRTGVRPSFSLAEARCVERIAGHMAIVAERNAEPA</sequence>
<keyword evidence="4" id="KW-1185">Reference proteome</keyword>
<dbReference type="RefSeq" id="WP_145768199.1">
    <property type="nucleotide sequence ID" value="NZ_CP109114.1"/>
</dbReference>
<proteinExistence type="predicted"/>
<dbReference type="OrthoDB" id="4318906at2"/>
<accession>A0A561TU71</accession>
<dbReference type="EMBL" id="VIWW01000003">
    <property type="protein sequence ID" value="TWF90624.1"/>
    <property type="molecule type" value="Genomic_DNA"/>
</dbReference>
<dbReference type="EMBL" id="CP109114">
    <property type="protein sequence ID" value="WSC11811.1"/>
    <property type="molecule type" value="Genomic_DNA"/>
</dbReference>
<name>A0A561TU71_9ACTN</name>
<reference evidence="2 4" key="2">
    <citation type="submission" date="2022-10" db="EMBL/GenBank/DDBJ databases">
        <title>The complete genomes of actinobacterial strains from the NBC collection.</title>
        <authorList>
            <person name="Joergensen T.S."/>
            <person name="Alvarez Arevalo M."/>
            <person name="Sterndorff E.B."/>
            <person name="Faurdal D."/>
            <person name="Vuksanovic O."/>
            <person name="Mourched A.-S."/>
            <person name="Charusanti P."/>
            <person name="Shaw S."/>
            <person name="Blin K."/>
            <person name="Weber T."/>
        </authorList>
    </citation>
    <scope>NUCLEOTIDE SEQUENCE [LARGE SCALE GENOMIC DNA]</scope>
    <source>
        <strain evidence="2 4">NBC 01769</strain>
    </source>
</reference>
<organism evidence="1 3">
    <name type="scientific">Streptomyces brevispora</name>
    <dbReference type="NCBI Taxonomy" id="887462"/>
    <lineage>
        <taxon>Bacteria</taxon>
        <taxon>Bacillati</taxon>
        <taxon>Actinomycetota</taxon>
        <taxon>Actinomycetes</taxon>
        <taxon>Kitasatosporales</taxon>
        <taxon>Streptomycetaceae</taxon>
        <taxon>Streptomyces</taxon>
    </lineage>
</organism>
<evidence type="ECO:0000313" key="4">
    <source>
        <dbReference type="Proteomes" id="UP001330827"/>
    </source>
</evidence>